<proteinExistence type="predicted"/>
<evidence type="ECO:0000313" key="3">
    <source>
        <dbReference type="Proteomes" id="UP000177709"/>
    </source>
</evidence>
<evidence type="ECO:0000256" key="1">
    <source>
        <dbReference type="SAM" id="SignalP"/>
    </source>
</evidence>
<dbReference type="Proteomes" id="UP000177709">
    <property type="component" value="Chromosome"/>
</dbReference>
<feature type="chain" id="PRO_5042110311" evidence="1">
    <location>
        <begin position="24"/>
        <end position="297"/>
    </location>
</feature>
<gene>
    <name evidence="2" type="ORF">BK049_06680</name>
</gene>
<keyword evidence="1" id="KW-0732">Signal</keyword>
<reference evidence="2 3" key="1">
    <citation type="submission" date="2016-10" db="EMBL/GenBank/DDBJ databases">
        <title>Whole genome sequence of hyper active fibrinolysis bacterium Bacillus pumilus strain VV3 isolated from fermented rice.</title>
        <authorList>
            <person name="Mariadas V.A."/>
            <person name="Vijayaraghavan P."/>
            <person name="Dhandapani V."/>
        </authorList>
    </citation>
    <scope>NUCLEOTIDE SEQUENCE [LARGE SCALE GENOMIC DNA]</scope>
    <source>
        <strain evidence="2 3">VV3</strain>
    </source>
</reference>
<dbReference type="AlphaFoldDB" id="A0AAC9IGY0"/>
<dbReference type="RefSeq" id="WP_071168153.1">
    <property type="nucleotide sequence ID" value="NZ_CP017786.1"/>
</dbReference>
<dbReference type="EMBL" id="CP017786">
    <property type="protein sequence ID" value="AOZ88412.1"/>
    <property type="molecule type" value="Genomic_DNA"/>
</dbReference>
<organism evidence="2 3">
    <name type="scientific">Bacillus xiamenensis</name>
    <dbReference type="NCBI Taxonomy" id="1178537"/>
    <lineage>
        <taxon>Bacteria</taxon>
        <taxon>Bacillati</taxon>
        <taxon>Bacillota</taxon>
        <taxon>Bacilli</taxon>
        <taxon>Bacillales</taxon>
        <taxon>Bacillaceae</taxon>
        <taxon>Bacillus</taxon>
    </lineage>
</organism>
<name>A0AAC9IGY0_9BACI</name>
<evidence type="ECO:0000313" key="2">
    <source>
        <dbReference type="EMBL" id="AOZ88412.1"/>
    </source>
</evidence>
<sequence length="297" mass="33464">MFKKISIILLTVVLISIAPNSLPKNWAFASTYNSATQNKNLSTTEKEFIQELKENNVKSDEEIEDTLQDVVGTEQKTKKEIDKRLENTTILPETSSLDESTKTLYLDDYMQDNIKNGNFKVEEINENVNVIFTNEDTFFVEILTAENPDVLKEENDTLSNIPVLGSVVKAIGPKTASAKTKYTGSVSKKYVAYSWVGIPLWEVYTKGEFKYTGKSVTAYWKDGYVKKRWGGVAWQVDNYGEGTTRNAKGTSATVFTRFNAHYGIEYSGVGIVLQYKDVRNEITCNKNGKISKSTTIR</sequence>
<feature type="signal peptide" evidence="1">
    <location>
        <begin position="1"/>
        <end position="23"/>
    </location>
</feature>
<accession>A0AAC9IGY0</accession>
<protein>
    <submittedName>
        <fullName evidence="2">Uncharacterized protein</fullName>
    </submittedName>
</protein>
<dbReference type="KEGG" id="bxi:BK049_06680"/>